<reference evidence="1 2" key="2">
    <citation type="journal article" date="2022" name="Mol. Ecol. Resour.">
        <title>The genomes of chicory, endive, great burdock and yacon provide insights into Asteraceae paleo-polyploidization history and plant inulin production.</title>
        <authorList>
            <person name="Fan W."/>
            <person name="Wang S."/>
            <person name="Wang H."/>
            <person name="Wang A."/>
            <person name="Jiang F."/>
            <person name="Liu H."/>
            <person name="Zhao H."/>
            <person name="Xu D."/>
            <person name="Zhang Y."/>
        </authorList>
    </citation>
    <scope>NUCLEOTIDE SEQUENCE [LARGE SCALE GENOMIC DNA]</scope>
    <source>
        <strain evidence="2">cv. Niubang</strain>
    </source>
</reference>
<organism evidence="1 2">
    <name type="scientific">Arctium lappa</name>
    <name type="common">Greater burdock</name>
    <name type="synonym">Lappa major</name>
    <dbReference type="NCBI Taxonomy" id="4217"/>
    <lineage>
        <taxon>Eukaryota</taxon>
        <taxon>Viridiplantae</taxon>
        <taxon>Streptophyta</taxon>
        <taxon>Embryophyta</taxon>
        <taxon>Tracheophyta</taxon>
        <taxon>Spermatophyta</taxon>
        <taxon>Magnoliopsida</taxon>
        <taxon>eudicotyledons</taxon>
        <taxon>Gunneridae</taxon>
        <taxon>Pentapetalae</taxon>
        <taxon>asterids</taxon>
        <taxon>campanulids</taxon>
        <taxon>Asterales</taxon>
        <taxon>Asteraceae</taxon>
        <taxon>Carduoideae</taxon>
        <taxon>Cardueae</taxon>
        <taxon>Arctiinae</taxon>
        <taxon>Arctium</taxon>
    </lineage>
</organism>
<protein>
    <submittedName>
        <fullName evidence="1">Uncharacterized protein</fullName>
    </submittedName>
</protein>
<accession>A0ACB9EG35</accession>
<name>A0ACB9EG35_ARCLA</name>
<proteinExistence type="predicted"/>
<comment type="caution">
    <text evidence="1">The sequence shown here is derived from an EMBL/GenBank/DDBJ whole genome shotgun (WGS) entry which is preliminary data.</text>
</comment>
<gene>
    <name evidence="1" type="ORF">L6452_05083</name>
</gene>
<reference evidence="2" key="1">
    <citation type="journal article" date="2022" name="Mol. Ecol. Resour.">
        <title>The genomes of chicory, endive, great burdock and yacon provide insights into Asteraceae palaeo-polyploidization history and plant inulin production.</title>
        <authorList>
            <person name="Fan W."/>
            <person name="Wang S."/>
            <person name="Wang H."/>
            <person name="Wang A."/>
            <person name="Jiang F."/>
            <person name="Liu H."/>
            <person name="Zhao H."/>
            <person name="Xu D."/>
            <person name="Zhang Y."/>
        </authorList>
    </citation>
    <scope>NUCLEOTIDE SEQUENCE [LARGE SCALE GENOMIC DNA]</scope>
    <source>
        <strain evidence="2">cv. Niubang</strain>
    </source>
</reference>
<keyword evidence="2" id="KW-1185">Reference proteome</keyword>
<dbReference type="Proteomes" id="UP001055879">
    <property type="component" value="Linkage Group LG02"/>
</dbReference>
<sequence length="71" mass="7617">MIFSDIDVNENGGGLDLCGKEETAEVRYGGWISKTGKKREGDGGHDSREEEGEIWGKVSQWGGGDGGRRCG</sequence>
<evidence type="ECO:0000313" key="2">
    <source>
        <dbReference type="Proteomes" id="UP001055879"/>
    </source>
</evidence>
<dbReference type="EMBL" id="CM042048">
    <property type="protein sequence ID" value="KAI3757543.1"/>
    <property type="molecule type" value="Genomic_DNA"/>
</dbReference>
<evidence type="ECO:0000313" key="1">
    <source>
        <dbReference type="EMBL" id="KAI3757543.1"/>
    </source>
</evidence>